<comment type="caution">
    <text evidence="6">The sequence shown here is derived from an EMBL/GenBank/DDBJ whole genome shotgun (WGS) entry which is preliminary data.</text>
</comment>
<evidence type="ECO:0000259" key="5">
    <source>
        <dbReference type="Pfam" id="PF25583"/>
    </source>
</evidence>
<dbReference type="InterPro" id="IPR036390">
    <property type="entry name" value="WH_DNA-bd_sf"/>
</dbReference>
<sequence length="294" mass="33857">MANDSKSDKLTARLVEILMKFNQGERVSVQSVMDEFQISRSTAQRDLRRLEACGATKQGKLYSMDPILLGHSPTKGMKQRFIQLGLVDLFPNFDQAYKATFNSNGQSPYLFKNVRVEDGTDYRRSFHELTLAIQKQQLCKITYKKQQYNPIQPYRLINDRGVWFLAALHQNTLKLFRMSKVSQALRTSQSFELNPKVKQQIEQLAIRNIHDEATTVVLKVDGDIANHFLDTELVPDQRVLKQLEDGSLIVSSEISSYKQIIPAIKYWLPDVEVVSPVELREQVRLELQLIVDKL</sequence>
<evidence type="ECO:0000256" key="2">
    <source>
        <dbReference type="ARBA" id="ARBA00023163"/>
    </source>
</evidence>
<dbReference type="EMBL" id="BSNM01000026">
    <property type="protein sequence ID" value="GLQ33319.1"/>
    <property type="molecule type" value="Genomic_DNA"/>
</dbReference>
<dbReference type="Proteomes" id="UP001161389">
    <property type="component" value="Unassembled WGS sequence"/>
</dbReference>
<evidence type="ECO:0000256" key="1">
    <source>
        <dbReference type="ARBA" id="ARBA00023015"/>
    </source>
</evidence>
<evidence type="ECO:0000259" key="3">
    <source>
        <dbReference type="Pfam" id="PF08220"/>
    </source>
</evidence>
<reference evidence="6" key="1">
    <citation type="journal article" date="2014" name="Int. J. Syst. Evol. Microbiol.">
        <title>Complete genome sequence of Corynebacterium casei LMG S-19264T (=DSM 44701T), isolated from a smear-ripened cheese.</title>
        <authorList>
            <consortium name="US DOE Joint Genome Institute (JGI-PGF)"/>
            <person name="Walter F."/>
            <person name="Albersmeier A."/>
            <person name="Kalinowski J."/>
            <person name="Ruckert C."/>
        </authorList>
    </citation>
    <scope>NUCLEOTIDE SEQUENCE</scope>
    <source>
        <strain evidence="6">NBRC 110071</strain>
    </source>
</reference>
<dbReference type="InterPro" id="IPR026881">
    <property type="entry name" value="WYL_dom"/>
</dbReference>
<gene>
    <name evidence="6" type="ORF">GCM10007876_37990</name>
</gene>
<dbReference type="GO" id="GO:0003700">
    <property type="term" value="F:DNA-binding transcription factor activity"/>
    <property type="evidence" value="ECO:0007669"/>
    <property type="project" value="InterPro"/>
</dbReference>
<keyword evidence="1" id="KW-0805">Transcription regulation</keyword>
<accession>A0AA37SFP9</accession>
<evidence type="ECO:0000313" key="7">
    <source>
        <dbReference type="Proteomes" id="UP001161389"/>
    </source>
</evidence>
<dbReference type="InterPro" id="IPR057727">
    <property type="entry name" value="WCX_dom"/>
</dbReference>
<feature type="domain" description="HTH deoR-type" evidence="3">
    <location>
        <begin position="13"/>
        <end position="55"/>
    </location>
</feature>
<dbReference type="AlphaFoldDB" id="A0AA37SFP9"/>
<dbReference type="Pfam" id="PF25583">
    <property type="entry name" value="WCX"/>
    <property type="match status" value="1"/>
</dbReference>
<dbReference type="Pfam" id="PF13280">
    <property type="entry name" value="WYL"/>
    <property type="match status" value="1"/>
</dbReference>
<reference evidence="6" key="2">
    <citation type="submission" date="2023-01" db="EMBL/GenBank/DDBJ databases">
        <title>Draft genome sequence of Litoribrevibacter albus strain NBRC 110071.</title>
        <authorList>
            <person name="Sun Q."/>
            <person name="Mori K."/>
        </authorList>
    </citation>
    <scope>NUCLEOTIDE SEQUENCE</scope>
    <source>
        <strain evidence="6">NBRC 110071</strain>
    </source>
</reference>
<evidence type="ECO:0008006" key="8">
    <source>
        <dbReference type="Google" id="ProtNLM"/>
    </source>
</evidence>
<dbReference type="InterPro" id="IPR001034">
    <property type="entry name" value="DeoR_HTH"/>
</dbReference>
<organism evidence="6 7">
    <name type="scientific">Litoribrevibacter albus</name>
    <dbReference type="NCBI Taxonomy" id="1473156"/>
    <lineage>
        <taxon>Bacteria</taxon>
        <taxon>Pseudomonadati</taxon>
        <taxon>Pseudomonadota</taxon>
        <taxon>Gammaproteobacteria</taxon>
        <taxon>Oceanospirillales</taxon>
        <taxon>Oceanospirillaceae</taxon>
        <taxon>Litoribrevibacter</taxon>
    </lineage>
</organism>
<dbReference type="PANTHER" id="PTHR34580">
    <property type="match status" value="1"/>
</dbReference>
<dbReference type="RefSeq" id="WP_284383702.1">
    <property type="nucleotide sequence ID" value="NZ_BSNM01000026.1"/>
</dbReference>
<dbReference type="SUPFAM" id="SSF46785">
    <property type="entry name" value="Winged helix' DNA-binding domain"/>
    <property type="match status" value="1"/>
</dbReference>
<keyword evidence="2" id="KW-0804">Transcription</keyword>
<name>A0AA37SFP9_9GAMM</name>
<feature type="domain" description="WYL" evidence="4">
    <location>
        <begin position="126"/>
        <end position="183"/>
    </location>
</feature>
<dbReference type="PROSITE" id="PS52050">
    <property type="entry name" value="WYL"/>
    <property type="match status" value="1"/>
</dbReference>
<dbReference type="PANTHER" id="PTHR34580:SF1">
    <property type="entry name" value="PROTEIN PAFC"/>
    <property type="match status" value="1"/>
</dbReference>
<evidence type="ECO:0000259" key="4">
    <source>
        <dbReference type="Pfam" id="PF13280"/>
    </source>
</evidence>
<protein>
    <recommendedName>
        <fullName evidence="8">WYL domain-containing protein</fullName>
    </recommendedName>
</protein>
<evidence type="ECO:0000313" key="6">
    <source>
        <dbReference type="EMBL" id="GLQ33319.1"/>
    </source>
</evidence>
<dbReference type="InterPro" id="IPR051534">
    <property type="entry name" value="CBASS_pafABC_assoc_protein"/>
</dbReference>
<dbReference type="Pfam" id="PF08220">
    <property type="entry name" value="HTH_DeoR"/>
    <property type="match status" value="1"/>
</dbReference>
<feature type="domain" description="WCX" evidence="5">
    <location>
        <begin position="213"/>
        <end position="288"/>
    </location>
</feature>
<keyword evidence="7" id="KW-1185">Reference proteome</keyword>
<proteinExistence type="predicted"/>